<evidence type="ECO:0000313" key="4">
    <source>
        <dbReference type="EMBL" id="TLX69768.1"/>
    </source>
</evidence>
<sequence>MSAPTQAPPGKSYGPTIAIAALSSALAVLGYFHVQTLGEVSVLQSQLSEVSNQLSDTSAKGLTPKEINELVSGLQSAAPAAAAPEHYPDNWVYGNVSARYTLVEMTDTECPFCKEHFPLLKSLVESSAGQINAALLQVPFLGETSRNQANAIECAGDQGGSDAAWKFAQKVFDLTRSEGQGVGKPLVTIAKEMGLDGDRFAACSESRAVAKRVSKDLEQVIQLGVTQTPSTLVLDNQTGKSLLLQGEHASPAGILSAIAKLSPSKGANAP</sequence>
<keyword evidence="2" id="KW-0472">Membrane</keyword>
<accession>A0A5R9QL15</accession>
<dbReference type="Gene3D" id="3.40.30.10">
    <property type="entry name" value="Glutaredoxin"/>
    <property type="match status" value="1"/>
</dbReference>
<dbReference type="RefSeq" id="WP_138526929.1">
    <property type="nucleotide sequence ID" value="NZ_SWDV01000079.1"/>
</dbReference>
<dbReference type="Pfam" id="PF13462">
    <property type="entry name" value="Thioredoxin_4"/>
    <property type="match status" value="1"/>
</dbReference>
<dbReference type="Proteomes" id="UP000306635">
    <property type="component" value="Unassembled WGS sequence"/>
</dbReference>
<name>A0A5R9QL15_9PSED</name>
<comment type="caution">
    <text evidence="4">The sequence shown here is derived from an EMBL/GenBank/DDBJ whole genome shotgun (WGS) entry which is preliminary data.</text>
</comment>
<feature type="domain" description="Thioredoxin-like fold" evidence="3">
    <location>
        <begin position="90"/>
        <end position="237"/>
    </location>
</feature>
<dbReference type="EMBL" id="SWDV01000079">
    <property type="protein sequence ID" value="TLX69768.1"/>
    <property type="molecule type" value="Genomic_DNA"/>
</dbReference>
<keyword evidence="5" id="KW-1185">Reference proteome</keyword>
<evidence type="ECO:0000256" key="1">
    <source>
        <dbReference type="ARBA" id="ARBA00005791"/>
    </source>
</evidence>
<proteinExistence type="inferred from homology"/>
<keyword evidence="2" id="KW-0812">Transmembrane</keyword>
<dbReference type="InterPro" id="IPR012336">
    <property type="entry name" value="Thioredoxin-like_fold"/>
</dbReference>
<keyword evidence="2" id="KW-1133">Transmembrane helix</keyword>
<dbReference type="SUPFAM" id="SSF52833">
    <property type="entry name" value="Thioredoxin-like"/>
    <property type="match status" value="1"/>
</dbReference>
<dbReference type="PANTHER" id="PTHR13887">
    <property type="entry name" value="GLUTATHIONE S-TRANSFERASE KAPPA"/>
    <property type="match status" value="1"/>
</dbReference>
<comment type="similarity">
    <text evidence="1">Belongs to the thioredoxin family. DsbA subfamily.</text>
</comment>
<gene>
    <name evidence="4" type="ORF">FAS41_30150</name>
</gene>
<dbReference type="InterPro" id="IPR036249">
    <property type="entry name" value="Thioredoxin-like_sf"/>
</dbReference>
<protein>
    <submittedName>
        <fullName evidence="4">DsbA family protein</fullName>
    </submittedName>
</protein>
<dbReference type="AlphaFoldDB" id="A0A5R9QL15"/>
<feature type="transmembrane region" description="Helical" evidence="2">
    <location>
        <begin position="12"/>
        <end position="34"/>
    </location>
</feature>
<organism evidence="4 5">
    <name type="scientific">Pseudomonas nicosulfuronedens</name>
    <dbReference type="NCBI Taxonomy" id="2571105"/>
    <lineage>
        <taxon>Bacteria</taxon>
        <taxon>Pseudomonadati</taxon>
        <taxon>Pseudomonadota</taxon>
        <taxon>Gammaproteobacteria</taxon>
        <taxon>Pseudomonadales</taxon>
        <taxon>Pseudomonadaceae</taxon>
        <taxon>Pseudomonas</taxon>
    </lineage>
</organism>
<evidence type="ECO:0000259" key="3">
    <source>
        <dbReference type="Pfam" id="PF13462"/>
    </source>
</evidence>
<evidence type="ECO:0000313" key="5">
    <source>
        <dbReference type="Proteomes" id="UP000306635"/>
    </source>
</evidence>
<evidence type="ECO:0000256" key="2">
    <source>
        <dbReference type="SAM" id="Phobius"/>
    </source>
</evidence>
<dbReference type="OrthoDB" id="9780340at2"/>
<reference evidence="4 5" key="1">
    <citation type="submission" date="2019-04" db="EMBL/GenBank/DDBJ databases">
        <authorList>
            <person name="Li M."/>
        </authorList>
    </citation>
    <scope>NUCLEOTIDE SEQUENCE [LARGE SCALE GENOMIC DNA]</scope>
    <source>
        <strain evidence="4 5">LAM1902</strain>
    </source>
</reference>
<dbReference type="PANTHER" id="PTHR13887:SF56">
    <property type="entry name" value="THIOREDOXIN-LIKE REDUCTASE RV2466C"/>
    <property type="match status" value="1"/>
</dbReference>
<dbReference type="GeneID" id="300409057"/>